<evidence type="ECO:0000256" key="1">
    <source>
        <dbReference type="SAM" id="MobiDB-lite"/>
    </source>
</evidence>
<dbReference type="Ensembl" id="ENSSFOT00015067353.1">
    <property type="protein sequence ID" value="ENSSFOP00015061466.1"/>
    <property type="gene ID" value="ENSSFOG00015024793.1"/>
</dbReference>
<proteinExistence type="predicted"/>
<keyword evidence="3" id="KW-1185">Reference proteome</keyword>
<evidence type="ECO:0000313" key="3">
    <source>
        <dbReference type="Proteomes" id="UP000694397"/>
    </source>
</evidence>
<name>A0A8C9U2G5_SCLFO</name>
<feature type="region of interest" description="Disordered" evidence="1">
    <location>
        <begin position="19"/>
        <end position="41"/>
    </location>
</feature>
<evidence type="ECO:0000313" key="2">
    <source>
        <dbReference type="Ensembl" id="ENSSFOP00015061466.1"/>
    </source>
</evidence>
<dbReference type="Proteomes" id="UP000694397">
    <property type="component" value="Chromosome 15"/>
</dbReference>
<reference evidence="2" key="2">
    <citation type="submission" date="2025-08" db="UniProtKB">
        <authorList>
            <consortium name="Ensembl"/>
        </authorList>
    </citation>
    <scope>IDENTIFICATION</scope>
</reference>
<organism evidence="2 3">
    <name type="scientific">Scleropages formosus</name>
    <name type="common">Asian bonytongue</name>
    <name type="synonym">Osteoglossum formosum</name>
    <dbReference type="NCBI Taxonomy" id="113540"/>
    <lineage>
        <taxon>Eukaryota</taxon>
        <taxon>Metazoa</taxon>
        <taxon>Chordata</taxon>
        <taxon>Craniata</taxon>
        <taxon>Vertebrata</taxon>
        <taxon>Euteleostomi</taxon>
        <taxon>Actinopterygii</taxon>
        <taxon>Neopterygii</taxon>
        <taxon>Teleostei</taxon>
        <taxon>Osteoglossocephala</taxon>
        <taxon>Osteoglossomorpha</taxon>
        <taxon>Osteoglossiformes</taxon>
        <taxon>Osteoglossidae</taxon>
        <taxon>Scleropages</taxon>
    </lineage>
</organism>
<accession>A0A8C9U2G5</accession>
<protein>
    <submittedName>
        <fullName evidence="2">Uncharacterized protein</fullName>
    </submittedName>
</protein>
<dbReference type="GeneTree" id="ENSGT01120000275968"/>
<sequence>MRSSIGWPFSSFFSISTSTLETSKTPPTAAVSTPPERERERGGGIAIRASFLLFHVVSHNNSVTFRLGNILTP</sequence>
<reference evidence="2" key="3">
    <citation type="submission" date="2025-09" db="UniProtKB">
        <authorList>
            <consortium name="Ensembl"/>
        </authorList>
    </citation>
    <scope>IDENTIFICATION</scope>
</reference>
<dbReference type="AlphaFoldDB" id="A0A8C9U2G5"/>
<reference evidence="2 3" key="1">
    <citation type="submission" date="2019-04" db="EMBL/GenBank/DDBJ databases">
        <authorList>
            <consortium name="Wellcome Sanger Institute Data Sharing"/>
        </authorList>
    </citation>
    <scope>NUCLEOTIDE SEQUENCE [LARGE SCALE GENOMIC DNA]</scope>
</reference>